<keyword evidence="2" id="KW-1185">Reference proteome</keyword>
<sequence length="80" mass="10106">MLISDFLFIFLTSFNIFLIFVCRRLLNIFQYFFRSFIRCFSDFLFMSFLMFNIFIFYNCRRICILFLFMIFFSIFLFCRC</sequence>
<proteinExistence type="predicted"/>
<organism evidence="2 3">
    <name type="scientific">Meloidogyne incognita</name>
    <name type="common">Southern root-knot nematode worm</name>
    <name type="synonym">Oxyuris incognita</name>
    <dbReference type="NCBI Taxonomy" id="6306"/>
    <lineage>
        <taxon>Eukaryota</taxon>
        <taxon>Metazoa</taxon>
        <taxon>Ecdysozoa</taxon>
        <taxon>Nematoda</taxon>
        <taxon>Chromadorea</taxon>
        <taxon>Rhabditida</taxon>
        <taxon>Tylenchina</taxon>
        <taxon>Tylenchomorpha</taxon>
        <taxon>Tylenchoidea</taxon>
        <taxon>Meloidogynidae</taxon>
        <taxon>Meloidogyninae</taxon>
        <taxon>Meloidogyne</taxon>
        <taxon>Meloidogyne incognita group</taxon>
    </lineage>
</organism>
<dbReference type="AlphaFoldDB" id="A0A914N1B6"/>
<feature type="transmembrane region" description="Helical" evidence="1">
    <location>
        <begin position="6"/>
        <end position="26"/>
    </location>
</feature>
<evidence type="ECO:0000256" key="1">
    <source>
        <dbReference type="SAM" id="Phobius"/>
    </source>
</evidence>
<keyword evidence="1" id="KW-1133">Transmembrane helix</keyword>
<evidence type="ECO:0000313" key="2">
    <source>
        <dbReference type="Proteomes" id="UP000887563"/>
    </source>
</evidence>
<keyword evidence="1" id="KW-0472">Membrane</keyword>
<keyword evidence="1" id="KW-0812">Transmembrane</keyword>
<dbReference type="WBParaSite" id="Minc3s03161g32994">
    <property type="protein sequence ID" value="Minc3s03161g32994"/>
    <property type="gene ID" value="Minc3s03161g32994"/>
</dbReference>
<evidence type="ECO:0000313" key="3">
    <source>
        <dbReference type="WBParaSite" id="Minc3s03161g32994"/>
    </source>
</evidence>
<reference evidence="3" key="1">
    <citation type="submission" date="2022-11" db="UniProtKB">
        <authorList>
            <consortium name="WormBaseParasite"/>
        </authorList>
    </citation>
    <scope>IDENTIFICATION</scope>
</reference>
<name>A0A914N1B6_MELIC</name>
<dbReference type="Proteomes" id="UP000887563">
    <property type="component" value="Unplaced"/>
</dbReference>
<protein>
    <submittedName>
        <fullName evidence="3">Candidate secreted effector</fullName>
    </submittedName>
</protein>
<feature type="transmembrane region" description="Helical" evidence="1">
    <location>
        <begin position="62"/>
        <end position="78"/>
    </location>
</feature>
<feature type="transmembrane region" description="Helical" evidence="1">
    <location>
        <begin position="35"/>
        <end position="56"/>
    </location>
</feature>
<accession>A0A914N1B6</accession>